<dbReference type="EMBL" id="JADGJD010003237">
    <property type="protein sequence ID" value="KAJ3024723.1"/>
    <property type="molecule type" value="Genomic_DNA"/>
</dbReference>
<gene>
    <name evidence="2" type="ORF">HK097_006863</name>
</gene>
<feature type="non-terminal residue" evidence="2">
    <location>
        <position position="1"/>
    </location>
</feature>
<keyword evidence="3" id="KW-1185">Reference proteome</keyword>
<evidence type="ECO:0000313" key="3">
    <source>
        <dbReference type="Proteomes" id="UP001212841"/>
    </source>
</evidence>
<dbReference type="Proteomes" id="UP001212841">
    <property type="component" value="Unassembled WGS sequence"/>
</dbReference>
<dbReference type="AlphaFoldDB" id="A0AAD5WXT1"/>
<reference evidence="2" key="1">
    <citation type="submission" date="2020-05" db="EMBL/GenBank/DDBJ databases">
        <title>Phylogenomic resolution of chytrid fungi.</title>
        <authorList>
            <person name="Stajich J.E."/>
            <person name="Amses K."/>
            <person name="Simmons R."/>
            <person name="Seto K."/>
            <person name="Myers J."/>
            <person name="Bonds A."/>
            <person name="Quandt C.A."/>
            <person name="Barry K."/>
            <person name="Liu P."/>
            <person name="Grigoriev I."/>
            <person name="Longcore J.E."/>
            <person name="James T.Y."/>
        </authorList>
    </citation>
    <scope>NUCLEOTIDE SEQUENCE</scope>
    <source>
        <strain evidence="2">JEL0318</strain>
    </source>
</reference>
<name>A0AAD5WXT1_9FUNG</name>
<protein>
    <submittedName>
        <fullName evidence="2">Uncharacterized protein</fullName>
    </submittedName>
</protein>
<organism evidence="2 3">
    <name type="scientific">Rhizophlyctis rosea</name>
    <dbReference type="NCBI Taxonomy" id="64517"/>
    <lineage>
        <taxon>Eukaryota</taxon>
        <taxon>Fungi</taxon>
        <taxon>Fungi incertae sedis</taxon>
        <taxon>Chytridiomycota</taxon>
        <taxon>Chytridiomycota incertae sedis</taxon>
        <taxon>Chytridiomycetes</taxon>
        <taxon>Rhizophlyctidales</taxon>
        <taxon>Rhizophlyctidaceae</taxon>
        <taxon>Rhizophlyctis</taxon>
    </lineage>
</organism>
<comment type="caution">
    <text evidence="2">The sequence shown here is derived from an EMBL/GenBank/DDBJ whole genome shotgun (WGS) entry which is preliminary data.</text>
</comment>
<accession>A0AAD5WXT1</accession>
<feature type="compositionally biased region" description="Polar residues" evidence="1">
    <location>
        <begin position="1"/>
        <end position="11"/>
    </location>
</feature>
<feature type="region of interest" description="Disordered" evidence="1">
    <location>
        <begin position="1"/>
        <end position="38"/>
    </location>
</feature>
<evidence type="ECO:0000256" key="1">
    <source>
        <dbReference type="SAM" id="MobiDB-lite"/>
    </source>
</evidence>
<sequence>MQQAQHSSNSLAAAAEYPHSNQQQQQPYPQPQTATLARPEYHLHHQTQLYTSVPSLSTIPPNPFTLQPSPSSPMYPKIATACVKTIWEPTLGIEAKGMLSKGSFLQRSTSSIGLLGKSGGESSWKFCVVKVQPGTRTLAVFRGDKRGGGRGGEGVGMVVGDPEMAGQHPLQTYNLRHATVEKAANVPRAKAFRVRLMNG</sequence>
<proteinExistence type="predicted"/>
<evidence type="ECO:0000313" key="2">
    <source>
        <dbReference type="EMBL" id="KAJ3024723.1"/>
    </source>
</evidence>